<dbReference type="SUPFAM" id="SSF52833">
    <property type="entry name" value="Thioredoxin-like"/>
    <property type="match status" value="1"/>
</dbReference>
<feature type="region of interest" description="Disordered" evidence="1">
    <location>
        <begin position="26"/>
        <end position="61"/>
    </location>
</feature>
<sequence>MRTLQRGATAAIALTCVFTLAACGSAEEPGGGGSSEDMMSESPMDDMSESPMDDEMSESPMDDETMADALDFTATTASGDTFEGADLAGSPAVVLFWSEMCDTCDETAAALADAEGVELLSVAGADSDPMEDPLADVDGVVQLEDGMGDLAAHFGVMADGDVVLIDDQGEVKHHGPMDPMELPDEVTSLTM</sequence>
<organism evidence="4 5">
    <name type="scientific">Promicromonospora alba</name>
    <dbReference type="NCBI Taxonomy" id="1616110"/>
    <lineage>
        <taxon>Bacteria</taxon>
        <taxon>Bacillati</taxon>
        <taxon>Actinomycetota</taxon>
        <taxon>Actinomycetes</taxon>
        <taxon>Micrococcales</taxon>
        <taxon>Promicromonosporaceae</taxon>
        <taxon>Promicromonospora</taxon>
    </lineage>
</organism>
<dbReference type="PROSITE" id="PS51257">
    <property type="entry name" value="PROKAR_LIPOPROTEIN"/>
    <property type="match status" value="1"/>
</dbReference>
<proteinExistence type="predicted"/>
<dbReference type="InterPro" id="IPR036249">
    <property type="entry name" value="Thioredoxin-like_sf"/>
</dbReference>
<feature type="compositionally biased region" description="Acidic residues" evidence="1">
    <location>
        <begin position="43"/>
        <end position="61"/>
    </location>
</feature>
<dbReference type="Gene3D" id="3.40.30.10">
    <property type="entry name" value="Glutaredoxin"/>
    <property type="match status" value="1"/>
</dbReference>
<feature type="domain" description="Alkyl hydroperoxide reductase subunit C/ Thiol specific antioxidant" evidence="3">
    <location>
        <begin position="68"/>
        <end position="173"/>
    </location>
</feature>
<evidence type="ECO:0000256" key="1">
    <source>
        <dbReference type="SAM" id="MobiDB-lite"/>
    </source>
</evidence>
<feature type="chain" id="PRO_5047460755" evidence="2">
    <location>
        <begin position="22"/>
        <end position="191"/>
    </location>
</feature>
<reference evidence="5" key="1">
    <citation type="journal article" date="2019" name="Int. J. Syst. Evol. Microbiol.">
        <title>The Global Catalogue of Microorganisms (GCM) 10K type strain sequencing project: providing services to taxonomists for standard genome sequencing and annotation.</title>
        <authorList>
            <consortium name="The Broad Institute Genomics Platform"/>
            <consortium name="The Broad Institute Genome Sequencing Center for Infectious Disease"/>
            <person name="Wu L."/>
            <person name="Ma J."/>
        </authorList>
    </citation>
    <scope>NUCLEOTIDE SEQUENCE [LARGE SCALE GENOMIC DNA]</scope>
    <source>
        <strain evidence="5">CCUG 42722</strain>
    </source>
</reference>
<protein>
    <submittedName>
        <fullName evidence="4">Redoxin domain-containing protein</fullName>
    </submittedName>
</protein>
<dbReference type="RefSeq" id="WP_377137121.1">
    <property type="nucleotide sequence ID" value="NZ_JBHSFI010000005.1"/>
</dbReference>
<dbReference type="Pfam" id="PF00578">
    <property type="entry name" value="AhpC-TSA"/>
    <property type="match status" value="1"/>
</dbReference>
<keyword evidence="2" id="KW-0732">Signal</keyword>
<dbReference type="Proteomes" id="UP001596011">
    <property type="component" value="Unassembled WGS sequence"/>
</dbReference>
<evidence type="ECO:0000313" key="5">
    <source>
        <dbReference type="Proteomes" id="UP001596011"/>
    </source>
</evidence>
<gene>
    <name evidence="4" type="ORF">ACFO6V_16795</name>
</gene>
<feature type="signal peptide" evidence="2">
    <location>
        <begin position="1"/>
        <end position="21"/>
    </location>
</feature>
<dbReference type="EMBL" id="JBHSFI010000005">
    <property type="protein sequence ID" value="MFC4629909.1"/>
    <property type="molecule type" value="Genomic_DNA"/>
</dbReference>
<keyword evidence="5" id="KW-1185">Reference proteome</keyword>
<comment type="caution">
    <text evidence="4">The sequence shown here is derived from an EMBL/GenBank/DDBJ whole genome shotgun (WGS) entry which is preliminary data.</text>
</comment>
<evidence type="ECO:0000259" key="3">
    <source>
        <dbReference type="Pfam" id="PF00578"/>
    </source>
</evidence>
<evidence type="ECO:0000256" key="2">
    <source>
        <dbReference type="SAM" id="SignalP"/>
    </source>
</evidence>
<dbReference type="InterPro" id="IPR000866">
    <property type="entry name" value="AhpC/TSA"/>
</dbReference>
<evidence type="ECO:0000313" key="4">
    <source>
        <dbReference type="EMBL" id="MFC4629909.1"/>
    </source>
</evidence>
<feature type="region of interest" description="Disordered" evidence="1">
    <location>
        <begin position="170"/>
        <end position="191"/>
    </location>
</feature>
<accession>A0ABV9HI12</accession>
<name>A0ABV9HI12_9MICO</name>